<evidence type="ECO:0000313" key="2">
    <source>
        <dbReference type="EMBL" id="PKQ64454.1"/>
    </source>
</evidence>
<evidence type="ECO:0000259" key="1">
    <source>
        <dbReference type="Pfam" id="PF00899"/>
    </source>
</evidence>
<dbReference type="CDD" id="cd00755">
    <property type="entry name" value="YgdL_like"/>
    <property type="match status" value="1"/>
</dbReference>
<reference evidence="2 3" key="1">
    <citation type="journal article" date="2017" name="Front. Microbiol.">
        <title>Labilibaculum manganireducens gen. nov., sp. nov. and Labilibaculum filiforme sp. nov., Novel Bacteroidetes Isolated from Subsurface Sediments of the Baltic Sea.</title>
        <authorList>
            <person name="Vandieken V."/>
            <person name="Marshall I.P."/>
            <person name="Niemann H."/>
            <person name="Engelen B."/>
            <person name="Cypionka H."/>
        </authorList>
    </citation>
    <scope>NUCLEOTIDE SEQUENCE [LARGE SCALE GENOMIC DNA]</scope>
    <source>
        <strain evidence="2 3">59.16B</strain>
    </source>
</reference>
<comment type="caution">
    <text evidence="2">The sequence shown here is derived from an EMBL/GenBank/DDBJ whole genome shotgun (WGS) entry which is preliminary data.</text>
</comment>
<proteinExistence type="predicted"/>
<dbReference type="AlphaFoldDB" id="A0A2N3I2C1"/>
<dbReference type="EMBL" id="MVDD01000003">
    <property type="protein sequence ID" value="PKQ64454.1"/>
    <property type="molecule type" value="Genomic_DNA"/>
</dbReference>
<dbReference type="OrthoDB" id="9804150at2"/>
<dbReference type="Proteomes" id="UP000233535">
    <property type="component" value="Unassembled WGS sequence"/>
</dbReference>
<dbReference type="Gene3D" id="3.40.50.720">
    <property type="entry name" value="NAD(P)-binding Rossmann-like Domain"/>
    <property type="match status" value="1"/>
</dbReference>
<protein>
    <submittedName>
        <fullName evidence="2">tRNA threonylcarbamoyladenosine dehydratase</fullName>
    </submittedName>
</protein>
<sequence>MNTEWLSRTELLLGNTKLDKLKNSHVLVVGLGGVGAYAAEQLCRAGVGEMTIVDGDDIEITNINRQLPASISNLGKDKTKVMGERLLDINPNLKLNIINEYLRDKRMIEVLQEGKYDYVLDAIDTLAPKIFLIYHSLKYNLKIVSAMGAGGKMDPTKIQIADISKSYNCKLARMLRKKLHQLGVHEGVQVVFSPEDVSKNAVVIAESKNKKSNVGTISYMPPLFGCFCSSVVINGLLAD</sequence>
<organism evidence="2 3">
    <name type="scientific">Labilibaculum filiforme</name>
    <dbReference type="NCBI Taxonomy" id="1940526"/>
    <lineage>
        <taxon>Bacteria</taxon>
        <taxon>Pseudomonadati</taxon>
        <taxon>Bacteroidota</taxon>
        <taxon>Bacteroidia</taxon>
        <taxon>Marinilabiliales</taxon>
        <taxon>Marinifilaceae</taxon>
        <taxon>Labilibaculum</taxon>
    </lineage>
</organism>
<dbReference type="PANTHER" id="PTHR43267">
    <property type="entry name" value="TRNA THREONYLCARBAMOYLADENOSINE DEHYDRATASE"/>
    <property type="match status" value="1"/>
</dbReference>
<accession>A0A2N3I2C1</accession>
<keyword evidence="3" id="KW-1185">Reference proteome</keyword>
<dbReference type="InterPro" id="IPR045886">
    <property type="entry name" value="ThiF/MoeB/HesA"/>
</dbReference>
<dbReference type="InterPro" id="IPR035985">
    <property type="entry name" value="Ubiquitin-activating_enz"/>
</dbReference>
<dbReference type="GO" id="GO:0061503">
    <property type="term" value="F:tRNA threonylcarbamoyladenosine dehydratase"/>
    <property type="evidence" value="ECO:0007669"/>
    <property type="project" value="TreeGrafter"/>
</dbReference>
<dbReference type="GO" id="GO:0061504">
    <property type="term" value="P:cyclic threonylcarbamoyladenosine biosynthetic process"/>
    <property type="evidence" value="ECO:0007669"/>
    <property type="project" value="TreeGrafter"/>
</dbReference>
<feature type="domain" description="THIF-type NAD/FAD binding fold" evidence="1">
    <location>
        <begin position="12"/>
        <end position="233"/>
    </location>
</feature>
<dbReference type="PANTHER" id="PTHR43267:SF1">
    <property type="entry name" value="TRNA THREONYLCARBAMOYLADENOSINE DEHYDRATASE"/>
    <property type="match status" value="1"/>
</dbReference>
<dbReference type="GO" id="GO:0008641">
    <property type="term" value="F:ubiquitin-like modifier activating enzyme activity"/>
    <property type="evidence" value="ECO:0007669"/>
    <property type="project" value="InterPro"/>
</dbReference>
<dbReference type="SUPFAM" id="SSF69572">
    <property type="entry name" value="Activating enzymes of the ubiquitin-like proteins"/>
    <property type="match status" value="1"/>
</dbReference>
<evidence type="ECO:0000313" key="3">
    <source>
        <dbReference type="Proteomes" id="UP000233535"/>
    </source>
</evidence>
<dbReference type="Pfam" id="PF00899">
    <property type="entry name" value="ThiF"/>
    <property type="match status" value="1"/>
</dbReference>
<gene>
    <name evidence="2" type="ORF">BZG02_06505</name>
</gene>
<dbReference type="InterPro" id="IPR000594">
    <property type="entry name" value="ThiF_NAD_FAD-bd"/>
</dbReference>
<name>A0A2N3I2C1_9BACT</name>